<protein>
    <recommendedName>
        <fullName evidence="2 9">Acyl-homoserine-lactone synthase</fullName>
        <ecNumber evidence="1 9">2.3.1.184</ecNumber>
    </recommendedName>
    <alternativeName>
        <fullName evidence="9">Autoinducer synthesis protein</fullName>
    </alternativeName>
</protein>
<dbReference type="Gene3D" id="3.40.630.30">
    <property type="match status" value="1"/>
</dbReference>
<evidence type="ECO:0000256" key="6">
    <source>
        <dbReference type="ARBA" id="ARBA00022929"/>
    </source>
</evidence>
<gene>
    <name evidence="10" type="ORF">GIR22_02925</name>
</gene>
<evidence type="ECO:0000256" key="9">
    <source>
        <dbReference type="RuleBase" id="RU361135"/>
    </source>
</evidence>
<dbReference type="Proteomes" id="UP000431485">
    <property type="component" value="Unassembled WGS sequence"/>
</dbReference>
<name>A0A7X2RPC4_9PSED</name>
<keyword evidence="6 8" id="KW-0071">Autoinducer synthesis</keyword>
<comment type="caution">
    <text evidence="10">The sequence shown here is derived from an EMBL/GenBank/DDBJ whole genome shotgun (WGS) entry which is preliminary data.</text>
</comment>
<comment type="similarity">
    <text evidence="8 9">Belongs to the autoinducer synthase family.</text>
</comment>
<dbReference type="EMBL" id="WLYI01000003">
    <property type="protein sequence ID" value="MTD18096.1"/>
    <property type="molecule type" value="Genomic_DNA"/>
</dbReference>
<evidence type="ECO:0000313" key="10">
    <source>
        <dbReference type="EMBL" id="MTD18096.1"/>
    </source>
</evidence>
<dbReference type="RefSeq" id="WP_154741856.1">
    <property type="nucleotide sequence ID" value="NZ_JBHSTG010000046.1"/>
</dbReference>
<dbReference type="SUPFAM" id="SSF55729">
    <property type="entry name" value="Acyl-CoA N-acyltransferases (Nat)"/>
    <property type="match status" value="1"/>
</dbReference>
<proteinExistence type="inferred from homology"/>
<dbReference type="PROSITE" id="PS51187">
    <property type="entry name" value="AUTOINDUCER_SYNTH_2"/>
    <property type="match status" value="1"/>
</dbReference>
<dbReference type="AlphaFoldDB" id="A0A7X2RPC4"/>
<dbReference type="Pfam" id="PF00765">
    <property type="entry name" value="Autoind_synth"/>
    <property type="match status" value="1"/>
</dbReference>
<dbReference type="GO" id="GO:0007165">
    <property type="term" value="P:signal transduction"/>
    <property type="evidence" value="ECO:0007669"/>
    <property type="project" value="TreeGrafter"/>
</dbReference>
<evidence type="ECO:0000256" key="5">
    <source>
        <dbReference type="ARBA" id="ARBA00022691"/>
    </source>
</evidence>
<evidence type="ECO:0000256" key="3">
    <source>
        <dbReference type="ARBA" id="ARBA00022654"/>
    </source>
</evidence>
<sequence>MNHSPRTYRFFDVGTSIGSDSTTFYRALEHILFIRKVAFIDRKKWYVENYRASNYESNKYDDRHATYVYSHEKDLVTNRVRIGSFSKPTLTAWAFSLMLTDEQIRPDSIYCWKATRLSHSACRELTQANIDFRTTEIFLSMIKFASKQNIDTYKIVINTLMEKVLKRFDWTVNRRSIAPGTKNKKTNLWPFACTPTPYEETLKNNATSRTPIYGQSLMAG</sequence>
<evidence type="ECO:0000256" key="2">
    <source>
        <dbReference type="ARBA" id="ARBA00018768"/>
    </source>
</evidence>
<dbReference type="PANTHER" id="PTHR39322">
    <property type="entry name" value="ACYL-HOMOSERINE-LACTONE SYNTHASE"/>
    <property type="match status" value="1"/>
</dbReference>
<dbReference type="PRINTS" id="PR01549">
    <property type="entry name" value="AUTOINDCRSYN"/>
</dbReference>
<dbReference type="InterPro" id="IPR016181">
    <property type="entry name" value="Acyl_CoA_acyltransferase"/>
</dbReference>
<evidence type="ECO:0000256" key="8">
    <source>
        <dbReference type="PROSITE-ProRule" id="PRU00533"/>
    </source>
</evidence>
<accession>A0A7X2RPC4</accession>
<keyword evidence="5 9" id="KW-0949">S-adenosyl-L-methionine</keyword>
<evidence type="ECO:0000256" key="4">
    <source>
        <dbReference type="ARBA" id="ARBA00022679"/>
    </source>
</evidence>
<dbReference type="GO" id="GO:0061579">
    <property type="term" value="F:N-acyl homoserine lactone synthase activity"/>
    <property type="evidence" value="ECO:0007669"/>
    <property type="project" value="UniProtKB-UniRule"/>
</dbReference>
<dbReference type="EC" id="2.3.1.184" evidence="1 9"/>
<reference evidence="10 11" key="1">
    <citation type="submission" date="2019-11" db="EMBL/GenBank/DDBJ databases">
        <title>Pseudmonas karstica sp. nov. and Pseudomonas spelaei sp. nov. from caves.</title>
        <authorList>
            <person name="Zeman M."/>
        </authorList>
    </citation>
    <scope>NUCLEOTIDE SEQUENCE [LARGE SCALE GENOMIC DNA]</scope>
    <source>
        <strain evidence="10 11">CCM 7891</strain>
    </source>
</reference>
<keyword evidence="4 9" id="KW-0808">Transferase</keyword>
<dbReference type="OrthoDB" id="6169313at2"/>
<evidence type="ECO:0000256" key="1">
    <source>
        <dbReference type="ARBA" id="ARBA00012340"/>
    </source>
</evidence>
<dbReference type="GO" id="GO:0009372">
    <property type="term" value="P:quorum sensing"/>
    <property type="evidence" value="ECO:0007669"/>
    <property type="project" value="UniProtKB-UniRule"/>
</dbReference>
<dbReference type="PANTHER" id="PTHR39322:SF1">
    <property type="entry name" value="ISOVALERYL-HOMOSERINE LACTONE SYNTHASE"/>
    <property type="match status" value="1"/>
</dbReference>
<keyword evidence="3 8" id="KW-0673">Quorum sensing</keyword>
<evidence type="ECO:0000256" key="7">
    <source>
        <dbReference type="ARBA" id="ARBA00048576"/>
    </source>
</evidence>
<organism evidence="10 11">
    <name type="scientific">Pseudomonas karstica</name>
    <dbReference type="NCBI Taxonomy" id="1055468"/>
    <lineage>
        <taxon>Bacteria</taxon>
        <taxon>Pseudomonadati</taxon>
        <taxon>Pseudomonadota</taxon>
        <taxon>Gammaproteobacteria</taxon>
        <taxon>Pseudomonadales</taxon>
        <taxon>Pseudomonadaceae</taxon>
        <taxon>Pseudomonas</taxon>
    </lineage>
</organism>
<comment type="catalytic activity">
    <reaction evidence="7 9">
        <text>a fatty acyl-[ACP] + S-adenosyl-L-methionine = an N-acyl-L-homoserine lactone + S-methyl-5'-thioadenosine + holo-[ACP] + H(+)</text>
        <dbReference type="Rhea" id="RHEA:10096"/>
        <dbReference type="Rhea" id="RHEA-COMP:9685"/>
        <dbReference type="Rhea" id="RHEA-COMP:14125"/>
        <dbReference type="ChEBI" id="CHEBI:15378"/>
        <dbReference type="ChEBI" id="CHEBI:17509"/>
        <dbReference type="ChEBI" id="CHEBI:55474"/>
        <dbReference type="ChEBI" id="CHEBI:59789"/>
        <dbReference type="ChEBI" id="CHEBI:64479"/>
        <dbReference type="ChEBI" id="CHEBI:138651"/>
        <dbReference type="EC" id="2.3.1.184"/>
    </reaction>
</comment>
<dbReference type="InterPro" id="IPR001690">
    <property type="entry name" value="Autoind_synthase"/>
</dbReference>
<keyword evidence="11" id="KW-1185">Reference proteome</keyword>
<evidence type="ECO:0000313" key="11">
    <source>
        <dbReference type="Proteomes" id="UP000431485"/>
    </source>
</evidence>